<name>A0ABP0PFG1_9DINO</name>
<evidence type="ECO:0000256" key="3">
    <source>
        <dbReference type="ARBA" id="ARBA00022691"/>
    </source>
</evidence>
<evidence type="ECO:0000256" key="2">
    <source>
        <dbReference type="ARBA" id="ARBA00022679"/>
    </source>
</evidence>
<dbReference type="InterPro" id="IPR057191">
    <property type="entry name" value="DUF7869"/>
</dbReference>
<evidence type="ECO:0000313" key="5">
    <source>
        <dbReference type="EMBL" id="CAK9073445.1"/>
    </source>
</evidence>
<evidence type="ECO:0000313" key="6">
    <source>
        <dbReference type="Proteomes" id="UP001642464"/>
    </source>
</evidence>
<gene>
    <name evidence="5" type="ORF">SCF082_LOCUS35960</name>
</gene>
<keyword evidence="3" id="KW-0949">S-adenosyl-L-methionine</keyword>
<evidence type="ECO:0000259" key="4">
    <source>
        <dbReference type="Pfam" id="PF25273"/>
    </source>
</evidence>
<keyword evidence="6" id="KW-1185">Reference proteome</keyword>
<organism evidence="5 6">
    <name type="scientific">Durusdinium trenchii</name>
    <dbReference type="NCBI Taxonomy" id="1381693"/>
    <lineage>
        <taxon>Eukaryota</taxon>
        <taxon>Sar</taxon>
        <taxon>Alveolata</taxon>
        <taxon>Dinophyceae</taxon>
        <taxon>Suessiales</taxon>
        <taxon>Symbiodiniaceae</taxon>
        <taxon>Durusdinium</taxon>
    </lineage>
</organism>
<keyword evidence="2" id="KW-0808">Transferase</keyword>
<dbReference type="Pfam" id="PF25273">
    <property type="entry name" value="DUF7869"/>
    <property type="match status" value="1"/>
</dbReference>
<keyword evidence="1" id="KW-0489">Methyltransferase</keyword>
<sequence>MPDAWQLCPLRIKGSCLVLGAPCVAFSRLGRRDGFKDVKKAQVHAAATAAMNMANSSTHENVVGYDPEMLEQSCVHEIQMAQMMPQRFGHPVGRPREYRITWNEQERKWCQDLTFQQIADTVLAEKNAKPVLPSTCFAISSPEEIKSIIGPKSAEDALPTSCTEKGGSLGVCCCCCRLPVSSSLQPSANLRAKGVDLDDIVVGPSHFKNLEPLSNQSLKKVFVLPGLVLQCQRKDLLTRKVAAKAHFSENLRKVQKPSLKKKRARKTCYSQYKETEVRTFIEQFWDLSKADQDSLLGMSFDGSGPVQSTTFLERDVGFRCLASLLGVGTARLRRSGNMAPDLRLGKDKSGSRKKSFSVDAFLATLYQSVAETLPDRFSRCELCTRLTKQLNDRSLPLEVKLGTVKTYRDHLHDQYVDRSIQWSLNALSADPDSNTLIILVDGCDQGKFRVPRHPDHRIIASMANVQRPCLKLHAAWAIGWSCDLYLLDECTKHDSSCITECIALTLENVRKIATQKGKQMPQTILIGSDNTVREAKNSFVLSYLANLTARGLANCTGLLNLRKSHTHDAVDQLWGILARRVANCDAFKTPEDVKGILMTEMQRPGLKSWIGLNCQVSVTKLNAVHSWKSQFAAEQVGLSGGLKDDATGNHCFLMLKRRGLLLRKS</sequence>
<dbReference type="PROSITE" id="PS00094">
    <property type="entry name" value="C5_MTASE_1"/>
    <property type="match status" value="1"/>
</dbReference>
<dbReference type="Proteomes" id="UP001642464">
    <property type="component" value="Unassembled WGS sequence"/>
</dbReference>
<protein>
    <recommendedName>
        <fullName evidence="4">DUF7869 domain-containing protein</fullName>
    </recommendedName>
</protein>
<feature type="domain" description="DUF7869" evidence="4">
    <location>
        <begin position="488"/>
        <end position="596"/>
    </location>
</feature>
<accession>A0ABP0PFG1</accession>
<proteinExistence type="predicted"/>
<evidence type="ECO:0000256" key="1">
    <source>
        <dbReference type="ARBA" id="ARBA00022603"/>
    </source>
</evidence>
<reference evidence="5 6" key="1">
    <citation type="submission" date="2024-02" db="EMBL/GenBank/DDBJ databases">
        <authorList>
            <person name="Chen Y."/>
            <person name="Shah S."/>
            <person name="Dougan E. K."/>
            <person name="Thang M."/>
            <person name="Chan C."/>
        </authorList>
    </citation>
    <scope>NUCLEOTIDE SEQUENCE [LARGE SCALE GENOMIC DNA]</scope>
</reference>
<comment type="caution">
    <text evidence="5">The sequence shown here is derived from an EMBL/GenBank/DDBJ whole genome shotgun (WGS) entry which is preliminary data.</text>
</comment>
<dbReference type="InterPro" id="IPR018117">
    <property type="entry name" value="C5_DNA_meth_AS"/>
</dbReference>
<dbReference type="EMBL" id="CAXAMM010034847">
    <property type="protein sequence ID" value="CAK9073445.1"/>
    <property type="molecule type" value="Genomic_DNA"/>
</dbReference>